<dbReference type="PANTHER" id="PTHR39330">
    <property type="entry name" value="ETHANOLAMINE AMMONIA-LYASE LIGHT CHAIN"/>
    <property type="match status" value="1"/>
</dbReference>
<gene>
    <name evidence="5" type="ORF">HUK82_11735</name>
</gene>
<dbReference type="GO" id="GO:0031419">
    <property type="term" value="F:cobalamin binding"/>
    <property type="evidence" value="ECO:0007669"/>
    <property type="project" value="UniProtKB-KW"/>
</dbReference>
<evidence type="ECO:0000256" key="4">
    <source>
        <dbReference type="ARBA" id="ARBA00024446"/>
    </source>
</evidence>
<keyword evidence="6" id="KW-1185">Reference proteome</keyword>
<organism evidence="5 6">
    <name type="scientific">Ameyamaea chiangmaiensis</name>
    <dbReference type="NCBI Taxonomy" id="442969"/>
    <lineage>
        <taxon>Bacteria</taxon>
        <taxon>Pseudomonadati</taxon>
        <taxon>Pseudomonadota</taxon>
        <taxon>Alphaproteobacteria</taxon>
        <taxon>Acetobacterales</taxon>
        <taxon>Acetobacteraceae</taxon>
        <taxon>Ameyamaea</taxon>
    </lineage>
</organism>
<protein>
    <submittedName>
        <fullName evidence="5">Ethanolamine ammonia-lyase light chain EutC</fullName>
    </submittedName>
</protein>
<accession>A0A850P9H5</accession>
<evidence type="ECO:0000256" key="2">
    <source>
        <dbReference type="ARBA" id="ARBA00023239"/>
    </source>
</evidence>
<keyword evidence="3" id="KW-0170">Cobalt</keyword>
<name>A0A850P9H5_9PROT</name>
<dbReference type="Pfam" id="PF05985">
    <property type="entry name" value="EutC"/>
    <property type="match status" value="1"/>
</dbReference>
<dbReference type="Proteomes" id="UP000585665">
    <property type="component" value="Unassembled WGS sequence"/>
</dbReference>
<evidence type="ECO:0000256" key="1">
    <source>
        <dbReference type="ARBA" id="ARBA00022628"/>
    </source>
</evidence>
<reference evidence="5 6" key="1">
    <citation type="submission" date="2020-06" db="EMBL/GenBank/DDBJ databases">
        <title>Description of novel acetic acid bacteria.</title>
        <authorList>
            <person name="Sombolestani A."/>
        </authorList>
    </citation>
    <scope>NUCLEOTIDE SEQUENCE [LARGE SCALE GENOMIC DNA]</scope>
    <source>
        <strain evidence="5 6">LMG 27010</strain>
    </source>
</reference>
<sequence>RSRLPGWRLAPVVAARNARVALGDEIGAALGARFVVMLIGERPGLSVADSLGAYLTLDPRVGRTDAERNCLSNIHPHGGLTTGAAARKLVWLLERGRQIGATGVALKDEAPGDDAVETSAAPVLPPG</sequence>
<evidence type="ECO:0000256" key="3">
    <source>
        <dbReference type="ARBA" id="ARBA00023285"/>
    </source>
</evidence>
<dbReference type="GO" id="GO:0006520">
    <property type="term" value="P:amino acid metabolic process"/>
    <property type="evidence" value="ECO:0007669"/>
    <property type="project" value="InterPro"/>
</dbReference>
<comment type="caution">
    <text evidence="5">The sequence shown here is derived from an EMBL/GenBank/DDBJ whole genome shotgun (WGS) entry which is preliminary data.</text>
</comment>
<dbReference type="InterPro" id="IPR009246">
    <property type="entry name" value="EutC"/>
</dbReference>
<keyword evidence="1" id="KW-0846">Cobalamin</keyword>
<dbReference type="InterPro" id="IPR042251">
    <property type="entry name" value="EutC_C"/>
</dbReference>
<feature type="non-terminal residue" evidence="5">
    <location>
        <position position="1"/>
    </location>
</feature>
<dbReference type="Gene3D" id="3.40.50.11240">
    <property type="entry name" value="Ethanolamine ammonia-lyase light chain (EutC)"/>
    <property type="match status" value="1"/>
</dbReference>
<keyword evidence="4" id="KW-1283">Bacterial microcompartment</keyword>
<dbReference type="GO" id="GO:0008851">
    <property type="term" value="F:ethanolamine ammonia-lyase activity"/>
    <property type="evidence" value="ECO:0007669"/>
    <property type="project" value="InterPro"/>
</dbReference>
<dbReference type="GO" id="GO:0009350">
    <property type="term" value="C:ethanolamine ammonia-lyase complex"/>
    <property type="evidence" value="ECO:0007669"/>
    <property type="project" value="TreeGrafter"/>
</dbReference>
<proteinExistence type="predicted"/>
<evidence type="ECO:0000313" key="5">
    <source>
        <dbReference type="EMBL" id="NVN41227.1"/>
    </source>
</evidence>
<dbReference type="AlphaFoldDB" id="A0A850P9H5"/>
<evidence type="ECO:0000313" key="6">
    <source>
        <dbReference type="Proteomes" id="UP000585665"/>
    </source>
</evidence>
<dbReference type="RefSeq" id="WP_176614138.1">
    <property type="nucleotide sequence ID" value="NZ_JABXXR010000103.1"/>
</dbReference>
<dbReference type="EMBL" id="JABXXR010000103">
    <property type="protein sequence ID" value="NVN41227.1"/>
    <property type="molecule type" value="Genomic_DNA"/>
</dbReference>
<keyword evidence="2 5" id="KW-0456">Lyase</keyword>
<dbReference type="PANTHER" id="PTHR39330:SF1">
    <property type="entry name" value="ETHANOLAMINE AMMONIA-LYASE SMALL SUBUNIT"/>
    <property type="match status" value="1"/>
</dbReference>